<feature type="compositionally biased region" description="Polar residues" evidence="5">
    <location>
        <begin position="1612"/>
        <end position="1624"/>
    </location>
</feature>
<feature type="domain" description="Ketosynthase family 3 (KS3)" evidence="7">
    <location>
        <begin position="349"/>
        <end position="749"/>
    </location>
</feature>
<evidence type="ECO:0000313" key="9">
    <source>
        <dbReference type="EMBL" id="KAK8099816.1"/>
    </source>
</evidence>
<dbReference type="Proteomes" id="UP001392437">
    <property type="component" value="Unassembled WGS sequence"/>
</dbReference>
<dbReference type="InterPro" id="IPR042104">
    <property type="entry name" value="PKS_dehydratase_sf"/>
</dbReference>
<dbReference type="InterPro" id="IPR050091">
    <property type="entry name" value="PKS_NRPS_Biosynth_Enz"/>
</dbReference>
<comment type="caution">
    <text evidence="4">Lacks conserved residue(s) required for the propagation of feature annotation.</text>
</comment>
<dbReference type="Gene3D" id="3.40.50.1820">
    <property type="entry name" value="alpha/beta hydrolase"/>
    <property type="match status" value="1"/>
</dbReference>
<dbReference type="SUPFAM" id="SSF47336">
    <property type="entry name" value="ACP-like"/>
    <property type="match status" value="1"/>
</dbReference>
<dbReference type="Gene3D" id="1.10.1200.10">
    <property type="entry name" value="ACP-like"/>
    <property type="match status" value="1"/>
</dbReference>
<dbReference type="InterPro" id="IPR020806">
    <property type="entry name" value="PKS_PP-bd"/>
</dbReference>
<dbReference type="InterPro" id="IPR030918">
    <property type="entry name" value="PT_fungal_PKS"/>
</dbReference>
<gene>
    <name evidence="9" type="ORF">PG999_010190</name>
</gene>
<organism evidence="9 10">
    <name type="scientific">Apiospora kogelbergensis</name>
    <dbReference type="NCBI Taxonomy" id="1337665"/>
    <lineage>
        <taxon>Eukaryota</taxon>
        <taxon>Fungi</taxon>
        <taxon>Dikarya</taxon>
        <taxon>Ascomycota</taxon>
        <taxon>Pezizomycotina</taxon>
        <taxon>Sordariomycetes</taxon>
        <taxon>Xylariomycetidae</taxon>
        <taxon>Amphisphaeriales</taxon>
        <taxon>Apiosporaceae</taxon>
        <taxon>Apiospora</taxon>
    </lineage>
</organism>
<evidence type="ECO:0000313" key="10">
    <source>
        <dbReference type="Proteomes" id="UP001392437"/>
    </source>
</evidence>
<dbReference type="NCBIfam" id="TIGR04532">
    <property type="entry name" value="PT_fungal_PKS"/>
    <property type="match status" value="1"/>
</dbReference>
<feature type="region of interest" description="Disordered" evidence="5">
    <location>
        <begin position="643"/>
        <end position="673"/>
    </location>
</feature>
<dbReference type="InterPro" id="IPR014043">
    <property type="entry name" value="Acyl_transferase_dom"/>
</dbReference>
<dbReference type="Pfam" id="PF00550">
    <property type="entry name" value="PP-binding"/>
    <property type="match status" value="1"/>
</dbReference>
<feature type="compositionally biased region" description="Polar residues" evidence="5">
    <location>
        <begin position="664"/>
        <end position="673"/>
    </location>
</feature>
<dbReference type="InterPro" id="IPR032088">
    <property type="entry name" value="SAT"/>
</dbReference>
<dbReference type="InterPro" id="IPR001031">
    <property type="entry name" value="Thioesterase"/>
</dbReference>
<keyword evidence="1" id="KW-0596">Phosphopantetheine</keyword>
<feature type="region of interest" description="Disordered" evidence="5">
    <location>
        <begin position="1576"/>
        <end position="1644"/>
    </location>
</feature>
<dbReference type="Pfam" id="PF00975">
    <property type="entry name" value="Thioesterase"/>
    <property type="match status" value="1"/>
</dbReference>
<dbReference type="EMBL" id="JAQQWP010000009">
    <property type="protein sequence ID" value="KAK8099816.1"/>
    <property type="molecule type" value="Genomic_DNA"/>
</dbReference>
<evidence type="ECO:0000259" key="8">
    <source>
        <dbReference type="PROSITE" id="PS52019"/>
    </source>
</evidence>
<dbReference type="GO" id="GO:0044550">
    <property type="term" value="P:secondary metabolite biosynthetic process"/>
    <property type="evidence" value="ECO:0007669"/>
    <property type="project" value="TreeGrafter"/>
</dbReference>
<comment type="caution">
    <text evidence="9">The sequence shown here is derived from an EMBL/GenBank/DDBJ whole genome shotgun (WGS) entry which is preliminary data.</text>
</comment>
<dbReference type="InterPro" id="IPR001227">
    <property type="entry name" value="Ac_transferase_dom_sf"/>
</dbReference>
<dbReference type="InterPro" id="IPR016039">
    <property type="entry name" value="Thiolase-like"/>
</dbReference>
<accession>A0AAW0QKB5</accession>
<dbReference type="InterPro" id="IPR009081">
    <property type="entry name" value="PP-bd_ACP"/>
</dbReference>
<dbReference type="InterPro" id="IPR006162">
    <property type="entry name" value="Ppantetheine_attach_site"/>
</dbReference>
<dbReference type="InterPro" id="IPR014030">
    <property type="entry name" value="Ketoacyl_synth_N"/>
</dbReference>
<keyword evidence="10" id="KW-1185">Reference proteome</keyword>
<feature type="region of interest" description="C-terminal hotdog fold" evidence="4">
    <location>
        <begin position="1415"/>
        <end position="1575"/>
    </location>
</feature>
<dbReference type="Gene3D" id="3.40.366.10">
    <property type="entry name" value="Malonyl-Coenzyme A Acyl Carrier Protein, domain 2"/>
    <property type="match status" value="1"/>
</dbReference>
<dbReference type="GO" id="GO:0004312">
    <property type="term" value="F:fatty acid synthase activity"/>
    <property type="evidence" value="ECO:0007669"/>
    <property type="project" value="TreeGrafter"/>
</dbReference>
<evidence type="ECO:0000256" key="2">
    <source>
        <dbReference type="ARBA" id="ARBA00022553"/>
    </source>
</evidence>
<dbReference type="InterPro" id="IPR049900">
    <property type="entry name" value="PKS_mFAS_DH"/>
</dbReference>
<dbReference type="SUPFAM" id="SSF52151">
    <property type="entry name" value="FabD/lysophospholipase-like"/>
    <property type="match status" value="1"/>
</dbReference>
<dbReference type="Gene3D" id="3.10.129.110">
    <property type="entry name" value="Polyketide synthase dehydratase"/>
    <property type="match status" value="1"/>
</dbReference>
<dbReference type="SMART" id="SM00823">
    <property type="entry name" value="PKS_PP"/>
    <property type="match status" value="1"/>
</dbReference>
<proteinExistence type="predicted"/>
<dbReference type="Pfam" id="PF00109">
    <property type="entry name" value="ketoacyl-synt"/>
    <property type="match status" value="2"/>
</dbReference>
<dbReference type="Gene3D" id="3.30.70.250">
    <property type="entry name" value="Malonyl-CoA ACP transacylase, ACP-binding"/>
    <property type="match status" value="1"/>
</dbReference>
<feature type="region of interest" description="N-terminal hotdog fold" evidence="4">
    <location>
        <begin position="1257"/>
        <end position="1393"/>
    </location>
</feature>
<keyword evidence="3" id="KW-0808">Transferase</keyword>
<dbReference type="SUPFAM" id="SSF55048">
    <property type="entry name" value="Probable ACP-binding domain of malonyl-CoA ACP transacylase"/>
    <property type="match status" value="1"/>
</dbReference>
<feature type="domain" description="PKS/mFAS DH" evidence="8">
    <location>
        <begin position="1257"/>
        <end position="1575"/>
    </location>
</feature>
<dbReference type="InterPro" id="IPR016035">
    <property type="entry name" value="Acyl_Trfase/lysoPLipase"/>
</dbReference>
<dbReference type="SUPFAM" id="SSF53901">
    <property type="entry name" value="Thiolase-like"/>
    <property type="match status" value="2"/>
</dbReference>
<dbReference type="InterPro" id="IPR016036">
    <property type="entry name" value="Malonyl_transacylase_ACP-bd"/>
</dbReference>
<dbReference type="InterPro" id="IPR029058">
    <property type="entry name" value="AB_hydrolase_fold"/>
</dbReference>
<evidence type="ECO:0000259" key="7">
    <source>
        <dbReference type="PROSITE" id="PS52004"/>
    </source>
</evidence>
<evidence type="ECO:0000256" key="1">
    <source>
        <dbReference type="ARBA" id="ARBA00022450"/>
    </source>
</evidence>
<reference evidence="9 10" key="1">
    <citation type="submission" date="2023-01" db="EMBL/GenBank/DDBJ databases">
        <title>Analysis of 21 Apiospora genomes using comparative genomics revels a genus with tremendous synthesis potential of carbohydrate active enzymes and secondary metabolites.</title>
        <authorList>
            <person name="Sorensen T."/>
        </authorList>
    </citation>
    <scope>NUCLEOTIDE SEQUENCE [LARGE SCALE GENOMIC DNA]</scope>
    <source>
        <strain evidence="9 10">CBS 117206</strain>
    </source>
</reference>
<dbReference type="GO" id="GO:0031177">
    <property type="term" value="F:phosphopantetheine binding"/>
    <property type="evidence" value="ECO:0007669"/>
    <property type="project" value="InterPro"/>
</dbReference>
<protein>
    <submittedName>
        <fullName evidence="9">Conidial yellow pigment biosynthesis polyketide synthase</fullName>
    </submittedName>
</protein>
<feature type="compositionally biased region" description="Polar residues" evidence="5">
    <location>
        <begin position="1633"/>
        <end position="1643"/>
    </location>
</feature>
<dbReference type="PROSITE" id="PS52004">
    <property type="entry name" value="KS3_2"/>
    <property type="match status" value="1"/>
</dbReference>
<dbReference type="CDD" id="cd00833">
    <property type="entry name" value="PKS"/>
    <property type="match status" value="1"/>
</dbReference>
<dbReference type="InterPro" id="IPR020841">
    <property type="entry name" value="PKS_Beta-ketoAc_synthase_dom"/>
</dbReference>
<evidence type="ECO:0000256" key="4">
    <source>
        <dbReference type="PROSITE-ProRule" id="PRU01363"/>
    </source>
</evidence>
<feature type="compositionally biased region" description="Pro residues" evidence="5">
    <location>
        <begin position="1752"/>
        <end position="1775"/>
    </location>
</feature>
<dbReference type="GO" id="GO:0006633">
    <property type="term" value="P:fatty acid biosynthetic process"/>
    <property type="evidence" value="ECO:0007669"/>
    <property type="project" value="TreeGrafter"/>
</dbReference>
<evidence type="ECO:0000256" key="5">
    <source>
        <dbReference type="SAM" id="MobiDB-lite"/>
    </source>
</evidence>
<sequence>MTVASTTTTAPTILLFGGYTEPWLDSIDRIHEQAGSCDWLRRFLDDVASIVRTETRCMYPKIRNSLGPSGIFSSVQEVADKYRDRDDDVGGLINAAVLAISHDFKSLYEASVVTAGFVCRLCEVAGQVSRAVEEERSDGASWGCAVIGATPNQLDAILHQIQESKRVPNLKRARVGIRGDHWGTVIGPPSVLDMCLEHAAMTDLDQQRLPIYSMQHNYSLGQSHREYIAGRSALHSRPVHPSFRLWGLQDTKGDSPPPSYANWGELLLSVVDSAFSKPVDLVDMVKGLSTRLGSDCGQIELKMMGPTWFASALTSKLKAMGKRVAAVEHTVLGTDSLGGSSDPTSSTYEGRIAIVGMAARAPECDDLEQYWQVISTGRDLAREIPPGRFDADALFQPAAAAHQCVSTCKLGCFLAHPGHYDARFFRVSPREAQLMDPGSRLFQMAAHEALESAGYSCGATRATDPARVGVLFGQSNVDGYEAAHHEKGCDAYTLQALARPFAAGRHRPGVLDELVGDASGVRGAAGGEYDMMVAGTANVLASPHGWCLLSKAGVLSDTGNCKTFRDDAQGYCRGEFVGVVVLKRLEDAVAHNDRILAVIPGSARNQAGNSTFLTASDAGAEERVLREALRRGAACAEGHCVRRDARDGDSSGGPVRDDGRCQRPGSQASEASSGIASVIKAILMFQKHTMPPQVGMPHALNKSFPLLEAKKIRILSKAVPFNAVKGKPRRVLINNFDAAGGNTALVLEDFEKRGVKGTNDNKQADARSSHVVVLSAHTAVSHQANKSRLAKWLSENPAAPLADIAYTTTARRVHQPSFRFACAVSSTEELAQALESGLQKSPSQSITLKSPVIFVFTGQGSHYQGMGAELYQTSPVFRDMVDLCVQICQQFGFPSFLDIITTASSEQADVNSESRWNTAQTQLAVLSLEISLAAFWRRLGIEPALVMGHSLGEYAALHAAGVLSLADTLYLVGSRAQLAMQKCNQAGGACAMLAVAAPTESLRDLLKNLGLHDDSCSVACINSPKTSVLSGIVTAVTKVQAALKDQKIRTKMLPLPFGFHSFQVDTIVEDFVSLASGPGITFSKPTIPVASTLLASVIDSETPAGKGFGPGYLAKQARNPVDFIGALYAVRQWASTKFKDAASPVWLEIGPAQVCGSFVQDTLSPPAGHIVSSLPAATSKSPWATISECLASLYVHGCDPDWLLLHAPFEQSLNLLTLPSYAWDAKDFWITYREKKAPESDVRSVAAAPAQPISTCAQYVVDKTFDKKGKPRVILGASLALPGLLAMIEGHRMQGVGLCPGSVFCEAAFVAAKCALEHSGRKDSFRVEQASLRNAHLRRPLTASLVGPDGELHTTAVVESAGVVSVSFEAVSRSPPRSFDLGNCTVVVGDGSSKSRDSDAFYIRARMNEVARASRSRLPAALFYSLFARAVQYGSDRYRCLREVVVSDDFSEGVAEVVPAADPADARFVAASPYAGEALAHLAGFLVNCNPARSPAAAAADGQAAATSFVMDSLERFELMVPVVEPGRSYFTYARVAEREADSAVCEVVVFDGEDRVVMRTWRMRFHEVPNSVLQGLLPGQTKKSSSVSLPPVPVSSTPEVSTRDAVFVSGATENNTRVSPSTNLDEEHNDDTQQPATTSRPQEVNLLPVILQSIAEETGLSGTHELTDDVGLADLGVDSIMAVEICARIKEKTGHQLSPLAILECPTIGQLSRKFGCPQQQEPVPARPIDDVVVDCHKEDVADPSVAFTPSGPPTPAPTPSPPPPSQPVPPAQPSLPVNPSEPLPKARIMLLQGRPRVSNKGRLYLTCDGAGSISNYIHLLKHQFSLPVYGIDSPFLRCPSRLTPDVGIPGIARHMVEALLATQPQAGRSASDEDSIVIGGFSGGGVFCYEMARQLAEQGRRVAGLLILDMRAPLPAPADGEMPASDRDTWDVFFSTADESLAGQIQGSGAEANTVKHLRSVWESVLGYYPPRLAAAGSVFHIPAAVIWCAKGMIGRLKARRPDLVAKIQDLGYPIESYPGFMEDPKLGSVAWSLLNKRTEADLGPGGWDKFVGAGRDDGEMGKNLLCLAIDTDHHDVLRPPMASLAAELLDQGLKYVLGRKG</sequence>
<feature type="domain" description="Carrier" evidence="6">
    <location>
        <begin position="1642"/>
        <end position="1720"/>
    </location>
</feature>
<feature type="compositionally biased region" description="Basic and acidic residues" evidence="5">
    <location>
        <begin position="643"/>
        <end position="661"/>
    </location>
</feature>
<dbReference type="Pfam" id="PF16073">
    <property type="entry name" value="SAT"/>
    <property type="match status" value="2"/>
</dbReference>
<feature type="region of interest" description="Disordered" evidence="5">
    <location>
        <begin position="1744"/>
        <end position="1784"/>
    </location>
</feature>
<evidence type="ECO:0000256" key="3">
    <source>
        <dbReference type="ARBA" id="ARBA00022679"/>
    </source>
</evidence>
<dbReference type="SMART" id="SM00827">
    <property type="entry name" value="PKS_AT"/>
    <property type="match status" value="1"/>
</dbReference>
<dbReference type="SUPFAM" id="SSF53474">
    <property type="entry name" value="alpha/beta-Hydrolases"/>
    <property type="match status" value="1"/>
</dbReference>
<dbReference type="Pfam" id="PF00698">
    <property type="entry name" value="Acyl_transf_1"/>
    <property type="match status" value="1"/>
</dbReference>
<dbReference type="PANTHER" id="PTHR43775:SF37">
    <property type="entry name" value="SI:DKEY-61P9.11"/>
    <property type="match status" value="1"/>
</dbReference>
<dbReference type="SMART" id="SM00825">
    <property type="entry name" value="PKS_KS"/>
    <property type="match status" value="1"/>
</dbReference>
<dbReference type="Gene3D" id="3.40.47.10">
    <property type="match status" value="3"/>
</dbReference>
<dbReference type="Gene3D" id="3.30.70.3290">
    <property type="match status" value="1"/>
</dbReference>
<dbReference type="Pfam" id="PF22621">
    <property type="entry name" value="CurL-like_PKS_C"/>
    <property type="match status" value="1"/>
</dbReference>
<dbReference type="PROSITE" id="PS00012">
    <property type="entry name" value="PHOSPHOPANTETHEINE"/>
    <property type="match status" value="1"/>
</dbReference>
<dbReference type="PANTHER" id="PTHR43775">
    <property type="entry name" value="FATTY ACID SYNTHASE"/>
    <property type="match status" value="1"/>
</dbReference>
<dbReference type="InterPro" id="IPR036736">
    <property type="entry name" value="ACP-like_sf"/>
</dbReference>
<keyword evidence="2" id="KW-0597">Phosphoprotein</keyword>
<evidence type="ECO:0000259" key="6">
    <source>
        <dbReference type="PROSITE" id="PS50075"/>
    </source>
</evidence>
<feature type="compositionally biased region" description="Low complexity" evidence="5">
    <location>
        <begin position="1585"/>
        <end position="1601"/>
    </location>
</feature>
<name>A0AAW0QKB5_9PEZI</name>
<dbReference type="PROSITE" id="PS52019">
    <property type="entry name" value="PKS_MFAS_DH"/>
    <property type="match status" value="1"/>
</dbReference>
<dbReference type="PROSITE" id="PS50075">
    <property type="entry name" value="CARRIER"/>
    <property type="match status" value="1"/>
</dbReference>